<dbReference type="Proteomes" id="UP000070529">
    <property type="component" value="Unassembled WGS sequence"/>
</dbReference>
<feature type="domain" description="Glycosyltransferase 2-like" evidence="2">
    <location>
        <begin position="9"/>
        <end position="170"/>
    </location>
</feature>
<keyword evidence="4" id="KW-1185">Reference proteome</keyword>
<dbReference type="OrthoDB" id="9808633at2"/>
<evidence type="ECO:0000313" key="3">
    <source>
        <dbReference type="EMBL" id="KXF81377.1"/>
    </source>
</evidence>
<keyword evidence="3" id="KW-0808">Transferase</keyword>
<evidence type="ECO:0000313" key="4">
    <source>
        <dbReference type="Proteomes" id="UP000070529"/>
    </source>
</evidence>
<protein>
    <submittedName>
        <fullName evidence="3">Glycosyl transferase family 2</fullName>
    </submittedName>
</protein>
<organism evidence="3 4">
    <name type="scientific">Enterovibrio coralii</name>
    <dbReference type="NCBI Taxonomy" id="294935"/>
    <lineage>
        <taxon>Bacteria</taxon>
        <taxon>Pseudomonadati</taxon>
        <taxon>Pseudomonadota</taxon>
        <taxon>Gammaproteobacteria</taxon>
        <taxon>Vibrionales</taxon>
        <taxon>Vibrionaceae</taxon>
        <taxon>Enterovibrio</taxon>
    </lineage>
</organism>
<dbReference type="AlphaFoldDB" id="A0A135I7J1"/>
<dbReference type="STRING" id="294935.ATN88_01140"/>
<sequence length="322" mass="35979">MIDDKKIGVVVPCYRVVKQIDKVLERIPGDVDVIYIVDDCCDQGTGEYVSNNISDPRVKVIFHEQNQGVGGAVISGYRQAVLDGLDIVVKIDGDNQMDPTLIPKFVKPIASGNADYTKGNRFFNFSDSASMPKVRLMGNIGLSFLTKASSGYWKNFDPTNGYTAVSVTVLKILPLDKVNKRYFFESDILFRLSLANAKVVDVPMRAVYEDEESNLHIRKVFFPFLKGNLKNLYKRIIYKYFLQDFNIASLELCFGIIFMLFGFVFGGVNWFNNAIAGIETPVGTVIISALGIIVGFQLFLSFLSYDISNYPSKAVSPNLDND</sequence>
<evidence type="ECO:0000256" key="1">
    <source>
        <dbReference type="SAM" id="Phobius"/>
    </source>
</evidence>
<accession>A0A135I7J1</accession>
<feature type="transmembrane region" description="Helical" evidence="1">
    <location>
        <begin position="245"/>
        <end position="265"/>
    </location>
</feature>
<keyword evidence="1" id="KW-0812">Transmembrane</keyword>
<dbReference type="InterPro" id="IPR001173">
    <property type="entry name" value="Glyco_trans_2-like"/>
</dbReference>
<keyword evidence="1" id="KW-0472">Membrane</keyword>
<dbReference type="PANTHER" id="PTHR48090">
    <property type="entry name" value="UNDECAPRENYL-PHOSPHATE 4-DEOXY-4-FORMAMIDO-L-ARABINOSE TRANSFERASE-RELATED"/>
    <property type="match status" value="1"/>
</dbReference>
<name>A0A135I7J1_9GAMM</name>
<dbReference type="InterPro" id="IPR050256">
    <property type="entry name" value="Glycosyltransferase_2"/>
</dbReference>
<dbReference type="InterPro" id="IPR029044">
    <property type="entry name" value="Nucleotide-diphossugar_trans"/>
</dbReference>
<reference evidence="3 4" key="1">
    <citation type="submission" date="2015-11" db="EMBL/GenBank/DDBJ databases">
        <title>Genomic Taxonomy of the Vibrionaceae.</title>
        <authorList>
            <person name="Gomez-Gil B."/>
            <person name="Enciso-Ibarra J."/>
        </authorList>
    </citation>
    <scope>NUCLEOTIDE SEQUENCE [LARGE SCALE GENOMIC DNA]</scope>
    <source>
        <strain evidence="3 4">CAIM 912</strain>
    </source>
</reference>
<dbReference type="SUPFAM" id="SSF53448">
    <property type="entry name" value="Nucleotide-diphospho-sugar transferases"/>
    <property type="match status" value="1"/>
</dbReference>
<dbReference type="Gene3D" id="3.90.550.10">
    <property type="entry name" value="Spore Coat Polysaccharide Biosynthesis Protein SpsA, Chain A"/>
    <property type="match status" value="1"/>
</dbReference>
<evidence type="ECO:0000259" key="2">
    <source>
        <dbReference type="Pfam" id="PF00535"/>
    </source>
</evidence>
<dbReference type="CDD" id="cd04179">
    <property type="entry name" value="DPM_DPG-synthase_like"/>
    <property type="match status" value="1"/>
</dbReference>
<dbReference type="PANTHER" id="PTHR48090:SF7">
    <property type="entry name" value="RFBJ PROTEIN"/>
    <property type="match status" value="1"/>
</dbReference>
<dbReference type="EMBL" id="LNTY01000034">
    <property type="protein sequence ID" value="KXF81377.1"/>
    <property type="molecule type" value="Genomic_DNA"/>
</dbReference>
<comment type="caution">
    <text evidence="3">The sequence shown here is derived from an EMBL/GenBank/DDBJ whole genome shotgun (WGS) entry which is preliminary data.</text>
</comment>
<feature type="transmembrane region" description="Helical" evidence="1">
    <location>
        <begin position="285"/>
        <end position="305"/>
    </location>
</feature>
<keyword evidence="1" id="KW-1133">Transmembrane helix</keyword>
<dbReference type="RefSeq" id="WP_067416179.1">
    <property type="nucleotide sequence ID" value="NZ_LNTY01000034.1"/>
</dbReference>
<proteinExistence type="predicted"/>
<dbReference type="GO" id="GO:0016740">
    <property type="term" value="F:transferase activity"/>
    <property type="evidence" value="ECO:0007669"/>
    <property type="project" value="UniProtKB-KW"/>
</dbReference>
<dbReference type="Pfam" id="PF00535">
    <property type="entry name" value="Glycos_transf_2"/>
    <property type="match status" value="1"/>
</dbReference>
<gene>
    <name evidence="3" type="ORF">ATN88_01140</name>
</gene>